<feature type="region of interest" description="Disordered" evidence="1">
    <location>
        <begin position="60"/>
        <end position="83"/>
    </location>
</feature>
<reference evidence="2" key="1">
    <citation type="submission" date="2022-07" db="EMBL/GenBank/DDBJ databases">
        <title>Mycobacterium kiyosense sp. nov., scotochromogenic slow-glowing species isolated from respiratory specimens.</title>
        <authorList>
            <person name="Fukano H."/>
            <person name="Kazumi Y."/>
            <person name="Sakagami N."/>
            <person name="Ato M."/>
            <person name="Mitarai S."/>
            <person name="Hoshino Y."/>
        </authorList>
    </citation>
    <scope>NUCLEOTIDE SEQUENCE</scope>
    <source>
        <strain evidence="2">SRL2020-028</strain>
    </source>
</reference>
<evidence type="ECO:0000313" key="3">
    <source>
        <dbReference type="Proteomes" id="UP001165663"/>
    </source>
</evidence>
<feature type="compositionally biased region" description="Polar residues" evidence="1">
    <location>
        <begin position="1"/>
        <end position="10"/>
    </location>
</feature>
<protein>
    <submittedName>
        <fullName evidence="2">Uncharacterized protein</fullName>
    </submittedName>
</protein>
<organism evidence="2 3">
    <name type="scientific">Mycobacterium kiyosense</name>
    <dbReference type="NCBI Taxonomy" id="2871094"/>
    <lineage>
        <taxon>Bacteria</taxon>
        <taxon>Bacillati</taxon>
        <taxon>Actinomycetota</taxon>
        <taxon>Actinomycetes</taxon>
        <taxon>Mycobacteriales</taxon>
        <taxon>Mycobacteriaceae</taxon>
        <taxon>Mycobacterium</taxon>
    </lineage>
</organism>
<proteinExistence type="predicted"/>
<dbReference type="Proteomes" id="UP001165663">
    <property type="component" value="Unassembled WGS sequence"/>
</dbReference>
<gene>
    <name evidence="2" type="ORF">SRL2020028_23660</name>
</gene>
<evidence type="ECO:0000313" key="2">
    <source>
        <dbReference type="EMBL" id="GLB83110.1"/>
    </source>
</evidence>
<accession>A0AA37PTV4</accession>
<dbReference type="EMBL" id="BRXE01000020">
    <property type="protein sequence ID" value="GLB83110.1"/>
    <property type="molecule type" value="Genomic_DNA"/>
</dbReference>
<comment type="caution">
    <text evidence="2">The sequence shown here is derived from an EMBL/GenBank/DDBJ whole genome shotgun (WGS) entry which is preliminary data.</text>
</comment>
<feature type="region of interest" description="Disordered" evidence="1">
    <location>
        <begin position="1"/>
        <end position="21"/>
    </location>
</feature>
<evidence type="ECO:0000256" key="1">
    <source>
        <dbReference type="SAM" id="MobiDB-lite"/>
    </source>
</evidence>
<sequence>MVASTDSTFSGAARVPTPTGPIGQSELSMSIVCCARSPGGVVVSIRCPTSAALADGVGDVAHPGASANTSTAAALDARTRVRR</sequence>
<dbReference type="AlphaFoldDB" id="A0AA37PTV4"/>
<name>A0AA37PTV4_9MYCO</name>